<keyword evidence="2" id="KW-1185">Reference proteome</keyword>
<dbReference type="EMBL" id="JAMLJN010000003">
    <property type="protein sequence ID" value="MCL9769735.1"/>
    <property type="molecule type" value="Genomic_DNA"/>
</dbReference>
<comment type="caution">
    <text evidence="1">The sequence shown here is derived from an EMBL/GenBank/DDBJ whole genome shotgun (WGS) entry which is preliminary data.</text>
</comment>
<dbReference type="GO" id="GO:0032259">
    <property type="term" value="P:methylation"/>
    <property type="evidence" value="ECO:0007669"/>
    <property type="project" value="UniProtKB-KW"/>
</dbReference>
<accession>A0ABT0TFH7</accession>
<dbReference type="GO" id="GO:0008168">
    <property type="term" value="F:methyltransferase activity"/>
    <property type="evidence" value="ECO:0007669"/>
    <property type="project" value="UniProtKB-KW"/>
</dbReference>
<dbReference type="SUPFAM" id="SSF53335">
    <property type="entry name" value="S-adenosyl-L-methionine-dependent methyltransferases"/>
    <property type="match status" value="1"/>
</dbReference>
<proteinExistence type="predicted"/>
<protein>
    <submittedName>
        <fullName evidence="1">Class I SAM-dependent methyltransferase</fullName>
    </submittedName>
</protein>
<organism evidence="1 2">
    <name type="scientific">Flavobacterium fragile</name>
    <dbReference type="NCBI Taxonomy" id="2949085"/>
    <lineage>
        <taxon>Bacteria</taxon>
        <taxon>Pseudomonadati</taxon>
        <taxon>Bacteroidota</taxon>
        <taxon>Flavobacteriia</taxon>
        <taxon>Flavobacteriales</taxon>
        <taxon>Flavobacteriaceae</taxon>
        <taxon>Flavobacterium</taxon>
    </lineage>
</organism>
<evidence type="ECO:0000313" key="1">
    <source>
        <dbReference type="EMBL" id="MCL9769735.1"/>
    </source>
</evidence>
<keyword evidence="1" id="KW-0489">Methyltransferase</keyword>
<dbReference type="InterPro" id="IPR029063">
    <property type="entry name" value="SAM-dependent_MTases_sf"/>
</dbReference>
<dbReference type="Gene3D" id="3.40.50.150">
    <property type="entry name" value="Vaccinia Virus protein VP39"/>
    <property type="match status" value="1"/>
</dbReference>
<reference evidence="1 2" key="1">
    <citation type="submission" date="2022-05" db="EMBL/GenBank/DDBJ databases">
        <title>Flavobacterium sp., isolated from activated sludge.</title>
        <authorList>
            <person name="Ran Q."/>
        </authorList>
    </citation>
    <scope>NUCLEOTIDE SEQUENCE [LARGE SCALE GENOMIC DNA]</scope>
    <source>
        <strain evidence="1 2">HXWNR69</strain>
    </source>
</reference>
<gene>
    <name evidence="1" type="ORF">NAT47_04830</name>
</gene>
<evidence type="ECO:0000313" key="2">
    <source>
        <dbReference type="Proteomes" id="UP001203342"/>
    </source>
</evidence>
<dbReference type="Proteomes" id="UP001203342">
    <property type="component" value="Unassembled WGS sequence"/>
</dbReference>
<keyword evidence="1" id="KW-0808">Transferase</keyword>
<sequence length="214" mass="25038">MIKKIARKVINTFKKKPEQYLLHDKFWVQKVSTETIVDRISFFENIAKDKNVLHLGCNDWPIFNPSYNLHIKLSKQAKSIHGFDVDLEGIENLKKYVNQNYYSEFNQLAGNVYDVCLVPETIEHVDNVRTFLEGLSTINSEVFYITAPNCFAKKHIERNFYGNNEFIEVVHPDHNCWYSPFTLKNQIEKYSNLKVDKVFLLDGDTMVCCQASKK</sequence>
<dbReference type="RefSeq" id="WP_250580836.1">
    <property type="nucleotide sequence ID" value="NZ_JAMLJN010000003.1"/>
</dbReference>
<name>A0ABT0TFH7_9FLAO</name>